<feature type="domain" description="Gnk2-homologous" evidence="14">
    <location>
        <begin position="24"/>
        <end position="128"/>
    </location>
</feature>
<gene>
    <name evidence="15" type="ORF">SETIT_2G342200v2</name>
</gene>
<evidence type="ECO:0000256" key="3">
    <source>
        <dbReference type="ARBA" id="ARBA00022679"/>
    </source>
</evidence>
<proteinExistence type="predicted"/>
<evidence type="ECO:0000259" key="14">
    <source>
        <dbReference type="PROSITE" id="PS51473"/>
    </source>
</evidence>
<dbReference type="PANTHER" id="PTHR32099:SF61">
    <property type="entry name" value="OS04G0316200 PROTEIN"/>
    <property type="match status" value="1"/>
</dbReference>
<keyword evidence="8" id="KW-0067">ATP-binding</keyword>
<dbReference type="EC" id="2.7.11.1" evidence="1"/>
<dbReference type="PROSITE" id="PS51473">
    <property type="entry name" value="GNK2"/>
    <property type="match status" value="2"/>
</dbReference>
<dbReference type="SUPFAM" id="SSF56112">
    <property type="entry name" value="Protein kinase-like (PK-like)"/>
    <property type="match status" value="1"/>
</dbReference>
<evidence type="ECO:0000256" key="6">
    <source>
        <dbReference type="ARBA" id="ARBA00022741"/>
    </source>
</evidence>
<protein>
    <recommendedName>
        <fullName evidence="1">non-specific serine/threonine protein kinase</fullName>
        <ecNumber evidence="1">2.7.11.1</ecNumber>
    </recommendedName>
</protein>
<feature type="domain" description="Protein kinase" evidence="13">
    <location>
        <begin position="140"/>
        <end position="362"/>
    </location>
</feature>
<dbReference type="AlphaFoldDB" id="A0A368Q6Q8"/>
<dbReference type="EMBL" id="CM003529">
    <property type="protein sequence ID" value="RCV13388.1"/>
    <property type="molecule type" value="Genomic_DNA"/>
</dbReference>
<evidence type="ECO:0000256" key="12">
    <source>
        <dbReference type="SAM" id="SignalP"/>
    </source>
</evidence>
<evidence type="ECO:0000256" key="2">
    <source>
        <dbReference type="ARBA" id="ARBA00022527"/>
    </source>
</evidence>
<evidence type="ECO:0000256" key="10">
    <source>
        <dbReference type="ARBA" id="ARBA00047899"/>
    </source>
</evidence>
<reference evidence="15" key="2">
    <citation type="submission" date="2015-07" db="EMBL/GenBank/DDBJ databases">
        <authorList>
            <person name="Noorani M."/>
        </authorList>
    </citation>
    <scope>NUCLEOTIDE SEQUENCE</scope>
    <source>
        <strain evidence="15">Yugu1</strain>
    </source>
</reference>
<keyword evidence="5" id="KW-0677">Repeat</keyword>
<evidence type="ECO:0000256" key="7">
    <source>
        <dbReference type="ARBA" id="ARBA00022777"/>
    </source>
</evidence>
<dbReference type="GO" id="GO:0004674">
    <property type="term" value="F:protein serine/threonine kinase activity"/>
    <property type="evidence" value="ECO:0007669"/>
    <property type="project" value="UniProtKB-KW"/>
</dbReference>
<keyword evidence="6" id="KW-0547">Nucleotide-binding</keyword>
<accession>A0A368Q6Q8</accession>
<evidence type="ECO:0000256" key="5">
    <source>
        <dbReference type="ARBA" id="ARBA00022737"/>
    </source>
</evidence>
<keyword evidence="7" id="KW-0418">Kinase</keyword>
<feature type="chain" id="PRO_5016942833" description="non-specific serine/threonine protein kinase" evidence="12">
    <location>
        <begin position="24"/>
        <end position="362"/>
    </location>
</feature>
<feature type="domain" description="Gnk2-homologous" evidence="14">
    <location>
        <begin position="137"/>
        <end position="250"/>
    </location>
</feature>
<dbReference type="Gene3D" id="1.10.510.10">
    <property type="entry name" value="Transferase(Phosphotransferase) domain 1"/>
    <property type="match status" value="1"/>
</dbReference>
<dbReference type="InterPro" id="IPR002902">
    <property type="entry name" value="GNK2"/>
</dbReference>
<dbReference type="PROSITE" id="PS00108">
    <property type="entry name" value="PROTEIN_KINASE_ST"/>
    <property type="match status" value="1"/>
</dbReference>
<dbReference type="OrthoDB" id="634067at2759"/>
<keyword evidence="3" id="KW-0808">Transferase</keyword>
<evidence type="ECO:0000256" key="11">
    <source>
        <dbReference type="ARBA" id="ARBA00048679"/>
    </source>
</evidence>
<reference evidence="15" key="1">
    <citation type="journal article" date="2012" name="Nat. Biotechnol.">
        <title>Reference genome sequence of the model plant Setaria.</title>
        <authorList>
            <person name="Bennetzen J.L."/>
            <person name="Schmutz J."/>
            <person name="Wang H."/>
            <person name="Percifield R."/>
            <person name="Hawkins J."/>
            <person name="Pontaroli A.C."/>
            <person name="Estep M."/>
            <person name="Feng L."/>
            <person name="Vaughn J.N."/>
            <person name="Grimwood J."/>
            <person name="Jenkins J."/>
            <person name="Barry K."/>
            <person name="Lindquist E."/>
            <person name="Hellsten U."/>
            <person name="Deshpande S."/>
            <person name="Wang X."/>
            <person name="Wu X."/>
            <person name="Mitros T."/>
            <person name="Triplett J."/>
            <person name="Yang X."/>
            <person name="Ye C.Y."/>
            <person name="Mauro-Herrera M."/>
            <person name="Wang L."/>
            <person name="Li P."/>
            <person name="Sharma M."/>
            <person name="Sharma R."/>
            <person name="Ronald P.C."/>
            <person name="Panaud O."/>
            <person name="Kellogg E.A."/>
            <person name="Brutnell T.P."/>
            <person name="Doust A.N."/>
            <person name="Tuskan G.A."/>
            <person name="Rokhsar D."/>
            <person name="Devos K.M."/>
        </authorList>
    </citation>
    <scope>NUCLEOTIDE SEQUENCE [LARGE SCALE GENOMIC DNA]</scope>
    <source>
        <strain evidence="15">Yugu1</strain>
    </source>
</reference>
<evidence type="ECO:0000259" key="13">
    <source>
        <dbReference type="PROSITE" id="PS50011"/>
    </source>
</evidence>
<comment type="catalytic activity">
    <reaction evidence="10">
        <text>L-threonyl-[protein] + ATP = O-phospho-L-threonyl-[protein] + ADP + H(+)</text>
        <dbReference type="Rhea" id="RHEA:46608"/>
        <dbReference type="Rhea" id="RHEA-COMP:11060"/>
        <dbReference type="Rhea" id="RHEA-COMP:11605"/>
        <dbReference type="ChEBI" id="CHEBI:15378"/>
        <dbReference type="ChEBI" id="CHEBI:30013"/>
        <dbReference type="ChEBI" id="CHEBI:30616"/>
        <dbReference type="ChEBI" id="CHEBI:61977"/>
        <dbReference type="ChEBI" id="CHEBI:456216"/>
        <dbReference type="EC" id="2.7.11.1"/>
    </reaction>
</comment>
<dbReference type="FunFam" id="1.10.510.10:FF:001023">
    <property type="entry name" value="Os07g0541700 protein"/>
    <property type="match status" value="1"/>
</dbReference>
<dbReference type="GO" id="GO:0005524">
    <property type="term" value="F:ATP binding"/>
    <property type="evidence" value="ECO:0007669"/>
    <property type="project" value="UniProtKB-KW"/>
</dbReference>
<dbReference type="CDD" id="cd23509">
    <property type="entry name" value="Gnk2-like"/>
    <property type="match status" value="2"/>
</dbReference>
<dbReference type="InterPro" id="IPR000719">
    <property type="entry name" value="Prot_kinase_dom"/>
</dbReference>
<dbReference type="PROSITE" id="PS50011">
    <property type="entry name" value="PROTEIN_KINASE_DOM"/>
    <property type="match status" value="1"/>
</dbReference>
<organism evidence="15">
    <name type="scientific">Setaria italica</name>
    <name type="common">Foxtail millet</name>
    <name type="synonym">Panicum italicum</name>
    <dbReference type="NCBI Taxonomy" id="4555"/>
    <lineage>
        <taxon>Eukaryota</taxon>
        <taxon>Viridiplantae</taxon>
        <taxon>Streptophyta</taxon>
        <taxon>Embryophyta</taxon>
        <taxon>Tracheophyta</taxon>
        <taxon>Spermatophyta</taxon>
        <taxon>Magnoliopsida</taxon>
        <taxon>Liliopsida</taxon>
        <taxon>Poales</taxon>
        <taxon>Poaceae</taxon>
        <taxon>PACMAD clade</taxon>
        <taxon>Panicoideae</taxon>
        <taxon>Panicodae</taxon>
        <taxon>Paniceae</taxon>
        <taxon>Cenchrinae</taxon>
        <taxon>Setaria</taxon>
    </lineage>
</organism>
<dbReference type="Gene3D" id="3.30.430.20">
    <property type="entry name" value="Gnk2 domain, C-X8-C-X2-C motif"/>
    <property type="match status" value="2"/>
</dbReference>
<keyword evidence="9" id="KW-0325">Glycoprotein</keyword>
<evidence type="ECO:0000256" key="4">
    <source>
        <dbReference type="ARBA" id="ARBA00022729"/>
    </source>
</evidence>
<dbReference type="Pfam" id="PF01657">
    <property type="entry name" value="Stress-antifung"/>
    <property type="match status" value="2"/>
</dbReference>
<keyword evidence="4 12" id="KW-0732">Signal</keyword>
<keyword evidence="2" id="KW-0723">Serine/threonine-protein kinase</keyword>
<dbReference type="InterPro" id="IPR038408">
    <property type="entry name" value="GNK2_sf"/>
</dbReference>
<evidence type="ECO:0000256" key="8">
    <source>
        <dbReference type="ARBA" id="ARBA00022840"/>
    </source>
</evidence>
<dbReference type="InterPro" id="IPR008271">
    <property type="entry name" value="Ser/Thr_kinase_AS"/>
</dbReference>
<evidence type="ECO:0000313" key="15">
    <source>
        <dbReference type="EMBL" id="RCV13388.1"/>
    </source>
</evidence>
<comment type="catalytic activity">
    <reaction evidence="11">
        <text>L-seryl-[protein] + ATP = O-phospho-L-seryl-[protein] + ADP + H(+)</text>
        <dbReference type="Rhea" id="RHEA:17989"/>
        <dbReference type="Rhea" id="RHEA-COMP:9863"/>
        <dbReference type="Rhea" id="RHEA-COMP:11604"/>
        <dbReference type="ChEBI" id="CHEBI:15378"/>
        <dbReference type="ChEBI" id="CHEBI:29999"/>
        <dbReference type="ChEBI" id="CHEBI:30616"/>
        <dbReference type="ChEBI" id="CHEBI:83421"/>
        <dbReference type="ChEBI" id="CHEBI:456216"/>
        <dbReference type="EC" id="2.7.11.1"/>
    </reaction>
</comment>
<evidence type="ECO:0000256" key="1">
    <source>
        <dbReference type="ARBA" id="ARBA00012513"/>
    </source>
</evidence>
<evidence type="ECO:0000256" key="9">
    <source>
        <dbReference type="ARBA" id="ARBA00023180"/>
    </source>
</evidence>
<name>A0A368Q6Q8_SETIT</name>
<dbReference type="PANTHER" id="PTHR32099">
    <property type="entry name" value="CYSTEINE-RICH REPEAT SECRETORY PROTEIN"/>
    <property type="match status" value="1"/>
</dbReference>
<dbReference type="Pfam" id="PF00069">
    <property type="entry name" value="Pkinase"/>
    <property type="match status" value="1"/>
</dbReference>
<dbReference type="InterPro" id="IPR011009">
    <property type="entry name" value="Kinase-like_dom_sf"/>
</dbReference>
<sequence>MPRVPVVDLAALALVMVIPYAAAQPWAVCDGQSGNYSAGSTYADNLLRLVSVLRANASNSPALFASGSAGAGADAVYGLVLCRGDVSASDCFDCGTRTGEDVQRVCNRTRDAALVYNQCYVRVAVTDFLSSPNNTGMVPLISGTSIPAGVNVSAYDGAVTRLLNATAAHAVDRSSPRLYFATGQLVGLDPRVPNIWSMAQCAGDLSPAQCRGCLHDLVTLWWNGSGFKPNGEGARLAGSRCNLRSELGDKFYTGAPMVKLQMNGEAAVPAPAPSVTVPGTTGDPEEKRRLDWRKRFNIIEGIARGLQYLHEDSQQKIVHRDMKASNVLLDADMNPKIGDFGLARLFGQDQTRDVTNRIIGTL</sequence>
<feature type="signal peptide" evidence="12">
    <location>
        <begin position="1"/>
        <end position="23"/>
    </location>
</feature>